<dbReference type="AlphaFoldDB" id="A0A1S2QNU1"/>
<feature type="transmembrane region" description="Helical" evidence="1">
    <location>
        <begin position="6"/>
        <end position="29"/>
    </location>
</feature>
<gene>
    <name evidence="2" type="ORF">BIV23_02370</name>
</gene>
<keyword evidence="1" id="KW-0472">Membrane</keyword>
<reference evidence="2 3" key="1">
    <citation type="submission" date="2016-10" db="EMBL/GenBank/DDBJ databases">
        <title>Genome sequence of Streptomyces sp. MUSC 1.</title>
        <authorList>
            <person name="Lee L.-H."/>
            <person name="Ser H.-L."/>
            <person name="Law J.W.-F."/>
        </authorList>
    </citation>
    <scope>NUCLEOTIDE SEQUENCE [LARGE SCALE GENOMIC DNA]</scope>
    <source>
        <strain evidence="2 3">MUSC 1</strain>
    </source>
</reference>
<dbReference type="RefSeq" id="WP_071379006.1">
    <property type="nucleotide sequence ID" value="NZ_MLYO01000009.1"/>
</dbReference>
<sequence>MTDHAAVILLSCALISLIAVLVAVTAGYLARRDHATCAAALTRGAAAFAATLALAATLTGTLAGLLHH</sequence>
<keyword evidence="3" id="KW-1185">Reference proteome</keyword>
<comment type="caution">
    <text evidence="2">The sequence shown here is derived from an EMBL/GenBank/DDBJ whole genome shotgun (WGS) entry which is preliminary data.</text>
</comment>
<accession>A0A1S2QNU1</accession>
<evidence type="ECO:0000313" key="3">
    <source>
        <dbReference type="Proteomes" id="UP000179642"/>
    </source>
</evidence>
<keyword evidence="1" id="KW-1133">Transmembrane helix</keyword>
<dbReference type="Proteomes" id="UP000179642">
    <property type="component" value="Unassembled WGS sequence"/>
</dbReference>
<protein>
    <submittedName>
        <fullName evidence="2">Uncharacterized protein</fullName>
    </submittedName>
</protein>
<evidence type="ECO:0000256" key="1">
    <source>
        <dbReference type="SAM" id="Phobius"/>
    </source>
</evidence>
<keyword evidence="1" id="KW-0812">Transmembrane</keyword>
<proteinExistence type="predicted"/>
<feature type="transmembrane region" description="Helical" evidence="1">
    <location>
        <begin position="41"/>
        <end position="66"/>
    </location>
</feature>
<evidence type="ECO:0000313" key="2">
    <source>
        <dbReference type="EMBL" id="OIK07830.1"/>
    </source>
</evidence>
<dbReference type="EMBL" id="MLYO01000009">
    <property type="protein sequence ID" value="OIK07830.1"/>
    <property type="molecule type" value="Genomic_DNA"/>
</dbReference>
<organism evidence="2 3">
    <name type="scientific">Streptomyces monashensis</name>
    <dbReference type="NCBI Taxonomy" id="1678012"/>
    <lineage>
        <taxon>Bacteria</taxon>
        <taxon>Bacillati</taxon>
        <taxon>Actinomycetota</taxon>
        <taxon>Actinomycetes</taxon>
        <taxon>Kitasatosporales</taxon>
        <taxon>Streptomycetaceae</taxon>
        <taxon>Streptomyces</taxon>
    </lineage>
</organism>
<name>A0A1S2QNU1_9ACTN</name>